<name>A0A2I0ACX1_9ASPA</name>
<reference evidence="2 3" key="1">
    <citation type="journal article" date="2017" name="Nature">
        <title>The Apostasia genome and the evolution of orchids.</title>
        <authorList>
            <person name="Zhang G.Q."/>
            <person name="Liu K.W."/>
            <person name="Li Z."/>
            <person name="Lohaus R."/>
            <person name="Hsiao Y.Y."/>
            <person name="Niu S.C."/>
            <person name="Wang J.Y."/>
            <person name="Lin Y.C."/>
            <person name="Xu Q."/>
            <person name="Chen L.J."/>
            <person name="Yoshida K."/>
            <person name="Fujiwara S."/>
            <person name="Wang Z.W."/>
            <person name="Zhang Y.Q."/>
            <person name="Mitsuda N."/>
            <person name="Wang M."/>
            <person name="Liu G.H."/>
            <person name="Pecoraro L."/>
            <person name="Huang H.X."/>
            <person name="Xiao X.J."/>
            <person name="Lin M."/>
            <person name="Wu X.Y."/>
            <person name="Wu W.L."/>
            <person name="Chen Y.Y."/>
            <person name="Chang S.B."/>
            <person name="Sakamoto S."/>
            <person name="Ohme-Takagi M."/>
            <person name="Yagi M."/>
            <person name="Zeng S.J."/>
            <person name="Shen C.Y."/>
            <person name="Yeh C.M."/>
            <person name="Luo Y.B."/>
            <person name="Tsai W.C."/>
            <person name="Van de Peer Y."/>
            <person name="Liu Z.J."/>
        </authorList>
    </citation>
    <scope>NUCLEOTIDE SEQUENCE [LARGE SCALE GENOMIC DNA]</scope>
    <source>
        <strain evidence="3">cv. Shenzhen</strain>
        <tissue evidence="2">Stem</tissue>
    </source>
</reference>
<evidence type="ECO:0000313" key="3">
    <source>
        <dbReference type="Proteomes" id="UP000236161"/>
    </source>
</evidence>
<evidence type="ECO:0000313" key="2">
    <source>
        <dbReference type="EMBL" id="PKA53394.1"/>
    </source>
</evidence>
<proteinExistence type="predicted"/>
<keyword evidence="3" id="KW-1185">Reference proteome</keyword>
<gene>
    <name evidence="2" type="primary">PP2B1</name>
    <name evidence="2" type="ORF">AXF42_Ash012336</name>
</gene>
<feature type="compositionally biased region" description="Basic and acidic residues" evidence="1">
    <location>
        <begin position="7"/>
        <end position="21"/>
    </location>
</feature>
<dbReference type="AlphaFoldDB" id="A0A2I0ACX1"/>
<feature type="region of interest" description="Disordered" evidence="1">
    <location>
        <begin position="1"/>
        <end position="21"/>
    </location>
</feature>
<dbReference type="InterPro" id="IPR025886">
    <property type="entry name" value="PP2-like"/>
</dbReference>
<dbReference type="Pfam" id="PF14299">
    <property type="entry name" value="PP2"/>
    <property type="match status" value="1"/>
</dbReference>
<sequence>MNGSANDWERRQQKHREAAEGVHVARDLPDLSAGCVPIRRGLPSVPGRLVVRRRLGARPAVRLRRDPLRGRRSLANRLQEAFTISASVTASLSTAARWFEDVVELLDVCYLEIHGNIDTRILSRRTNYVVCLIFETFHGSEGVASNGSYVSKSSVYLHQVIEVA</sequence>
<dbReference type="Proteomes" id="UP000236161">
    <property type="component" value="Unassembled WGS sequence"/>
</dbReference>
<protein>
    <submittedName>
        <fullName evidence="2">F-box protein PP2-B1</fullName>
    </submittedName>
</protein>
<accession>A0A2I0ACX1</accession>
<dbReference type="EMBL" id="KZ451998">
    <property type="protein sequence ID" value="PKA53394.1"/>
    <property type="molecule type" value="Genomic_DNA"/>
</dbReference>
<evidence type="ECO:0000256" key="1">
    <source>
        <dbReference type="SAM" id="MobiDB-lite"/>
    </source>
</evidence>
<organism evidence="2 3">
    <name type="scientific">Apostasia shenzhenica</name>
    <dbReference type="NCBI Taxonomy" id="1088818"/>
    <lineage>
        <taxon>Eukaryota</taxon>
        <taxon>Viridiplantae</taxon>
        <taxon>Streptophyta</taxon>
        <taxon>Embryophyta</taxon>
        <taxon>Tracheophyta</taxon>
        <taxon>Spermatophyta</taxon>
        <taxon>Magnoliopsida</taxon>
        <taxon>Liliopsida</taxon>
        <taxon>Asparagales</taxon>
        <taxon>Orchidaceae</taxon>
        <taxon>Apostasioideae</taxon>
        <taxon>Apostasia</taxon>
    </lineage>
</organism>